<evidence type="ECO:0000259" key="1">
    <source>
        <dbReference type="Pfam" id="PF09851"/>
    </source>
</evidence>
<dbReference type="EMBL" id="CP049933">
    <property type="protein sequence ID" value="QIM18101.1"/>
    <property type="molecule type" value="Genomic_DNA"/>
</dbReference>
<sequence length="97" mass="10238">MSLLRTAARASVATRVIGNTHRRQQKRWAAEDAAAAPVQQPPVTVPVAAPAEAALPSAPPTADPIIAQLQQLAQLRDAGVLTPAEFEQQKQRILAAS</sequence>
<protein>
    <submittedName>
        <fullName evidence="2">SHOCT domain-containing protein</fullName>
    </submittedName>
</protein>
<dbReference type="RefSeq" id="WP_166329391.1">
    <property type="nucleotide sequence ID" value="NZ_CP049933.1"/>
</dbReference>
<keyword evidence="3" id="KW-1185">Reference proteome</keyword>
<evidence type="ECO:0000313" key="3">
    <source>
        <dbReference type="Proteomes" id="UP000503441"/>
    </source>
</evidence>
<accession>A0ABX6JUX3</accession>
<dbReference type="Proteomes" id="UP000503441">
    <property type="component" value="Chromosome"/>
</dbReference>
<organism evidence="2 3">
    <name type="scientific">Leucobacter coleopterorum</name>
    <dbReference type="NCBI Taxonomy" id="2714933"/>
    <lineage>
        <taxon>Bacteria</taxon>
        <taxon>Bacillati</taxon>
        <taxon>Actinomycetota</taxon>
        <taxon>Actinomycetes</taxon>
        <taxon>Micrococcales</taxon>
        <taxon>Microbacteriaceae</taxon>
        <taxon>Leucobacter</taxon>
    </lineage>
</organism>
<dbReference type="InterPro" id="IPR018649">
    <property type="entry name" value="SHOCT"/>
</dbReference>
<dbReference type="Pfam" id="PF09851">
    <property type="entry name" value="SHOCT"/>
    <property type="match status" value="1"/>
</dbReference>
<name>A0ABX6JUX3_9MICO</name>
<reference evidence="2 3" key="1">
    <citation type="submission" date="2020-03" db="EMBL/GenBank/DDBJ databases">
        <title>Leucobacter sp. nov., isolated from beetles.</title>
        <authorList>
            <person name="Hyun D.-W."/>
            <person name="Bae J.-W."/>
        </authorList>
    </citation>
    <scope>NUCLEOTIDE SEQUENCE [LARGE SCALE GENOMIC DNA]</scope>
    <source>
        <strain evidence="2 3">HDW9A</strain>
    </source>
</reference>
<gene>
    <name evidence="2" type="ORF">G7066_04495</name>
</gene>
<evidence type="ECO:0000313" key="2">
    <source>
        <dbReference type="EMBL" id="QIM18101.1"/>
    </source>
</evidence>
<proteinExistence type="predicted"/>
<feature type="domain" description="SHOCT" evidence="1">
    <location>
        <begin position="67"/>
        <end position="94"/>
    </location>
</feature>